<evidence type="ECO:0000259" key="10">
    <source>
        <dbReference type="Pfam" id="PF05649"/>
    </source>
</evidence>
<dbReference type="Proteomes" id="UP000243579">
    <property type="component" value="Unassembled WGS sequence"/>
</dbReference>
<dbReference type="Pfam" id="PF01431">
    <property type="entry name" value="Peptidase_M13"/>
    <property type="match status" value="1"/>
</dbReference>
<name>A0A1V9Z1T6_ACHHY</name>
<dbReference type="GO" id="GO:0046872">
    <property type="term" value="F:metal ion binding"/>
    <property type="evidence" value="ECO:0007669"/>
    <property type="project" value="UniProtKB-KW"/>
</dbReference>
<dbReference type="STRING" id="1202772.A0A1V9Z1T6"/>
<dbReference type="EMBL" id="JNBR01000502">
    <property type="protein sequence ID" value="OQR91770.1"/>
    <property type="molecule type" value="Genomic_DNA"/>
</dbReference>
<evidence type="ECO:0000256" key="4">
    <source>
        <dbReference type="ARBA" id="ARBA00022723"/>
    </source>
</evidence>
<keyword evidence="5" id="KW-0378">Hydrolase</keyword>
<dbReference type="OrthoDB" id="6475849at2759"/>
<dbReference type="PANTHER" id="PTHR11733:SF167">
    <property type="entry name" value="FI17812P1-RELATED"/>
    <property type="match status" value="1"/>
</dbReference>
<evidence type="ECO:0000313" key="11">
    <source>
        <dbReference type="EMBL" id="OQR91770.1"/>
    </source>
</evidence>
<accession>A0A1V9Z1T6</accession>
<evidence type="ECO:0000313" key="12">
    <source>
        <dbReference type="Proteomes" id="UP000243579"/>
    </source>
</evidence>
<feature type="domain" description="Peptidase M13 C-terminal" evidence="9">
    <location>
        <begin position="514"/>
        <end position="717"/>
    </location>
</feature>
<dbReference type="PRINTS" id="PR00786">
    <property type="entry name" value="NEPRILYSIN"/>
</dbReference>
<dbReference type="AlphaFoldDB" id="A0A1V9Z1T6"/>
<evidence type="ECO:0000256" key="6">
    <source>
        <dbReference type="ARBA" id="ARBA00022833"/>
    </source>
</evidence>
<keyword evidence="8" id="KW-0472">Membrane</keyword>
<organism evidence="11 12">
    <name type="scientific">Achlya hypogyna</name>
    <name type="common">Oomycete</name>
    <name type="synonym">Protoachlya hypogyna</name>
    <dbReference type="NCBI Taxonomy" id="1202772"/>
    <lineage>
        <taxon>Eukaryota</taxon>
        <taxon>Sar</taxon>
        <taxon>Stramenopiles</taxon>
        <taxon>Oomycota</taxon>
        <taxon>Saprolegniomycetes</taxon>
        <taxon>Saprolegniales</taxon>
        <taxon>Achlyaceae</taxon>
        <taxon>Achlya</taxon>
    </lineage>
</organism>
<evidence type="ECO:0000256" key="5">
    <source>
        <dbReference type="ARBA" id="ARBA00022801"/>
    </source>
</evidence>
<keyword evidence="7 11" id="KW-0482">Metalloprotease</keyword>
<evidence type="ECO:0000259" key="9">
    <source>
        <dbReference type="Pfam" id="PF01431"/>
    </source>
</evidence>
<dbReference type="InterPro" id="IPR042089">
    <property type="entry name" value="Peptidase_M13_dom_2"/>
</dbReference>
<comment type="similarity">
    <text evidence="2">Belongs to the peptidase M13 family.</text>
</comment>
<dbReference type="GO" id="GO:0016485">
    <property type="term" value="P:protein processing"/>
    <property type="evidence" value="ECO:0007669"/>
    <property type="project" value="TreeGrafter"/>
</dbReference>
<dbReference type="InterPro" id="IPR024079">
    <property type="entry name" value="MetalloPept_cat_dom_sf"/>
</dbReference>
<protein>
    <submittedName>
        <fullName evidence="11">Endothelin-converting enzyme 1, metalloprotease family M13</fullName>
    </submittedName>
</protein>
<dbReference type="InterPro" id="IPR008753">
    <property type="entry name" value="Peptidase_M13_N"/>
</dbReference>
<keyword evidence="4" id="KW-0479">Metal-binding</keyword>
<proteinExistence type="inferred from homology"/>
<evidence type="ECO:0000256" key="8">
    <source>
        <dbReference type="SAM" id="Phobius"/>
    </source>
</evidence>
<keyword evidence="3 11" id="KW-0645">Protease</keyword>
<dbReference type="Gene3D" id="1.10.1380.10">
    <property type="entry name" value="Neutral endopeptidase , domain2"/>
    <property type="match status" value="1"/>
</dbReference>
<gene>
    <name evidence="11" type="ORF">ACHHYP_04380</name>
</gene>
<dbReference type="InterPro" id="IPR000718">
    <property type="entry name" value="Peptidase_M13"/>
</dbReference>
<sequence>MSTSSALRDAPFRSHYGAVESVAVATRRPRPWSVWLTAFLTAVLVVFGVVVVHVFPHAVVVVIEKEPAAPGPFNAFFEAAAAMRDDAIDPCEDFYQHACGQWLKTTTIPADANGVDTSFSVVAAANEKLIDAIVASNPPVIGPMYSSCLGAGAADASAMAALSNHLEQIAGVTSKSALFELAGAIFAATGASSFFDIDVQGDPKNATRTVLEVAQGGLSFPSLDYYTDEHKRVKYTPLFVDYVSNLGVVETFARHNMSSFAHRIFALESAFAAVSASNTDLRDPWSTYHAVPIATLAAKYPHVAAYLSGAGVFNRLKAARAPVLVPTPEFFEAQSRILTDDVDLPTLQRYVSFRLVDAQSPLLGDSFRNAHHAFHGALSGAGQLQSREAFCLGLTTTFLGPFLGQYYLERVWDPATKAAAQELITEIESAMAGVLRGEAWLDGPTKAAGLAKLHHIFNLVGGPDATPPLPFALNGSDFFGNVERLQRHALSTTLATVGEAVDPRAWGLFASTVNAYYDPSANKMVFPAAILQAPFYSAHAMPPQANYARIGMVMGHELTHGFDDQGRNYDAVGNLRQWWSPTVAKTFDGKADCLAEQYSRFEVVTLDRAERIGFVNGRLTLGENIADNGGLKLAYLAWEASKKGEPISDADRRLYFLSFAQAWCEKRTDAYAELLLTLDPHSPGKWRVNGPLMNSRLFAETFQCPIGSPMNPADKCVVW</sequence>
<comment type="caution">
    <text evidence="11">The sequence shown here is derived from an EMBL/GenBank/DDBJ whole genome shotgun (WGS) entry which is preliminary data.</text>
</comment>
<keyword evidence="12" id="KW-1185">Reference proteome</keyword>
<dbReference type="CDD" id="cd08662">
    <property type="entry name" value="M13"/>
    <property type="match status" value="1"/>
</dbReference>
<feature type="transmembrane region" description="Helical" evidence="8">
    <location>
        <begin position="34"/>
        <end position="55"/>
    </location>
</feature>
<dbReference type="PROSITE" id="PS51885">
    <property type="entry name" value="NEPRILYSIN"/>
    <property type="match status" value="1"/>
</dbReference>
<dbReference type="GO" id="GO:0004222">
    <property type="term" value="F:metalloendopeptidase activity"/>
    <property type="evidence" value="ECO:0007669"/>
    <property type="project" value="InterPro"/>
</dbReference>
<evidence type="ECO:0000256" key="3">
    <source>
        <dbReference type="ARBA" id="ARBA00022670"/>
    </source>
</evidence>
<keyword evidence="8" id="KW-0812">Transmembrane</keyword>
<keyword evidence="8" id="KW-1133">Transmembrane helix</keyword>
<dbReference type="PANTHER" id="PTHR11733">
    <property type="entry name" value="ZINC METALLOPROTEASE FAMILY M13 NEPRILYSIN-RELATED"/>
    <property type="match status" value="1"/>
</dbReference>
<feature type="domain" description="Peptidase M13 N-terminal" evidence="10">
    <location>
        <begin position="90"/>
        <end position="463"/>
    </location>
</feature>
<reference evidence="11 12" key="1">
    <citation type="journal article" date="2014" name="Genome Biol. Evol.">
        <title>The secreted proteins of Achlya hypogyna and Thraustotheca clavata identify the ancestral oomycete secretome and reveal gene acquisitions by horizontal gene transfer.</title>
        <authorList>
            <person name="Misner I."/>
            <person name="Blouin N."/>
            <person name="Leonard G."/>
            <person name="Richards T.A."/>
            <person name="Lane C.E."/>
        </authorList>
    </citation>
    <scope>NUCLEOTIDE SEQUENCE [LARGE SCALE GENOMIC DNA]</scope>
    <source>
        <strain evidence="11 12">ATCC 48635</strain>
    </source>
</reference>
<dbReference type="GO" id="GO:0005886">
    <property type="term" value="C:plasma membrane"/>
    <property type="evidence" value="ECO:0007669"/>
    <property type="project" value="TreeGrafter"/>
</dbReference>
<dbReference type="SUPFAM" id="SSF55486">
    <property type="entry name" value="Metalloproteases ('zincins'), catalytic domain"/>
    <property type="match status" value="1"/>
</dbReference>
<dbReference type="Gene3D" id="3.40.390.10">
    <property type="entry name" value="Collagenase (Catalytic Domain)"/>
    <property type="match status" value="1"/>
</dbReference>
<keyword evidence="6" id="KW-0862">Zinc</keyword>
<evidence type="ECO:0000256" key="2">
    <source>
        <dbReference type="ARBA" id="ARBA00007357"/>
    </source>
</evidence>
<evidence type="ECO:0000256" key="7">
    <source>
        <dbReference type="ARBA" id="ARBA00023049"/>
    </source>
</evidence>
<evidence type="ECO:0000256" key="1">
    <source>
        <dbReference type="ARBA" id="ARBA00001947"/>
    </source>
</evidence>
<comment type="cofactor">
    <cofactor evidence="1">
        <name>Zn(2+)</name>
        <dbReference type="ChEBI" id="CHEBI:29105"/>
    </cofactor>
</comment>
<dbReference type="InterPro" id="IPR018497">
    <property type="entry name" value="Peptidase_M13_C"/>
</dbReference>
<dbReference type="Pfam" id="PF05649">
    <property type="entry name" value="Peptidase_M13_N"/>
    <property type="match status" value="1"/>
</dbReference>